<feature type="compositionally biased region" description="Low complexity" evidence="1">
    <location>
        <begin position="193"/>
        <end position="207"/>
    </location>
</feature>
<evidence type="ECO:0000256" key="1">
    <source>
        <dbReference type="SAM" id="MobiDB-lite"/>
    </source>
</evidence>
<feature type="region of interest" description="Disordered" evidence="1">
    <location>
        <begin position="467"/>
        <end position="494"/>
    </location>
</feature>
<keyword evidence="3" id="KW-1185">Reference proteome</keyword>
<feature type="compositionally biased region" description="Basic and acidic residues" evidence="1">
    <location>
        <begin position="567"/>
        <end position="579"/>
    </location>
</feature>
<feature type="region of interest" description="Disordered" evidence="1">
    <location>
        <begin position="1"/>
        <end position="101"/>
    </location>
</feature>
<comment type="caution">
    <text evidence="2">The sequence shown here is derived from an EMBL/GenBank/DDBJ whole genome shotgun (WGS) entry which is preliminary data.</text>
</comment>
<evidence type="ECO:0000313" key="3">
    <source>
        <dbReference type="Proteomes" id="UP000266272"/>
    </source>
</evidence>
<feature type="compositionally biased region" description="Polar residues" evidence="1">
    <location>
        <begin position="208"/>
        <end position="218"/>
    </location>
</feature>
<reference evidence="2 3" key="1">
    <citation type="journal article" date="2018" name="PLoS Pathog.">
        <title>Evolution of structural diversity of trichothecenes, a family of toxins produced by plant pathogenic and entomopathogenic fungi.</title>
        <authorList>
            <person name="Proctor R.H."/>
            <person name="McCormick S.P."/>
            <person name="Kim H.S."/>
            <person name="Cardoza R.E."/>
            <person name="Stanley A.M."/>
            <person name="Lindo L."/>
            <person name="Kelly A."/>
            <person name="Brown D.W."/>
            <person name="Lee T."/>
            <person name="Vaughan M.M."/>
            <person name="Alexander N.J."/>
            <person name="Busman M."/>
            <person name="Gutierrez S."/>
        </authorList>
    </citation>
    <scope>NUCLEOTIDE SEQUENCE [LARGE SCALE GENOMIC DNA]</scope>
    <source>
        <strain evidence="2 3">IBT 40837</strain>
    </source>
</reference>
<dbReference type="EMBL" id="PXOA01000312">
    <property type="protein sequence ID" value="RFU77008.1"/>
    <property type="molecule type" value="Genomic_DNA"/>
</dbReference>
<dbReference type="OrthoDB" id="5342758at2759"/>
<gene>
    <name evidence="2" type="ORF">TARUN_5255</name>
</gene>
<feature type="compositionally biased region" description="Low complexity" evidence="1">
    <location>
        <begin position="472"/>
        <end position="481"/>
    </location>
</feature>
<dbReference type="AlphaFoldDB" id="A0A395NLT8"/>
<feature type="region of interest" description="Disordered" evidence="1">
    <location>
        <begin position="112"/>
        <end position="131"/>
    </location>
</feature>
<organism evidence="2 3">
    <name type="scientific">Trichoderma arundinaceum</name>
    <dbReference type="NCBI Taxonomy" id="490622"/>
    <lineage>
        <taxon>Eukaryota</taxon>
        <taxon>Fungi</taxon>
        <taxon>Dikarya</taxon>
        <taxon>Ascomycota</taxon>
        <taxon>Pezizomycotina</taxon>
        <taxon>Sordariomycetes</taxon>
        <taxon>Hypocreomycetidae</taxon>
        <taxon>Hypocreales</taxon>
        <taxon>Hypocreaceae</taxon>
        <taxon>Trichoderma</taxon>
    </lineage>
</organism>
<sequence>MTSSSFFDRLTSPHRNSPILPLHKSPKRSPSEYQLSELDPRPEDGLSVDGDLPRAWLADYDEPRTSRGLSPDSWRDKTSPTQSMSKMRPRPMFAGPPPPITASMMISKDSIRANSVGPSGRSKNTPYSLLGASPTEASSVLFDHRREAGTHSSDSIWRGLRRQEKALEQEVQLLLDQQAAALAAGTGNDNDASSTGSSTPTGTFYSTKSSKSRMTNSLYVPPRATRDGNVVPIRQPANDKPPGLKTTRDALRKLIASMTRLKQDENAHIHDALTQREDALGYLDRLGTRKVDIQAELQDLEENGDEPLAKELRDLGMTHDALSEEIQLLEEKLAGMRIQRQSLEERMDDIKNKREAGLSGYHGALRDVTNEVKAFVQHPPIQPLDPDVLKHGGEVEGDPAASGGVEFLRLIPERRTLEMAKSWWTAEISVLKRCKERIDLDRQALEEGGQVWDKVTQLVSEFESDLRQAMQSGSPSPSASSVKGKEKVPSQEEIISGQLSRMKQVIEELEKHMQLAEEKHWNLLICAIGAELEAFKEAHDVLESLIRVPEESPPSKSEEPLNEAEPEDRPVQQESHSADEESDNEVPSDLLGGPHLDHDGDHEPHPTANTDGAPLRRWDSENEVPPEFLAEHA</sequence>
<evidence type="ECO:0000313" key="2">
    <source>
        <dbReference type="EMBL" id="RFU77008.1"/>
    </source>
</evidence>
<dbReference type="Proteomes" id="UP000266272">
    <property type="component" value="Unassembled WGS sequence"/>
</dbReference>
<feature type="compositionally biased region" description="Polar residues" evidence="1">
    <location>
        <begin position="112"/>
        <end position="127"/>
    </location>
</feature>
<dbReference type="STRING" id="490622.A0A395NLT8"/>
<accession>A0A395NLT8</accession>
<feature type="region of interest" description="Disordered" evidence="1">
    <location>
        <begin position="185"/>
        <end position="246"/>
    </location>
</feature>
<feature type="compositionally biased region" description="Basic and acidic residues" evidence="1">
    <location>
        <begin position="595"/>
        <end position="605"/>
    </location>
</feature>
<proteinExistence type="predicted"/>
<name>A0A395NLT8_TRIAR</name>
<protein>
    <recommendedName>
        <fullName evidence="4">Autophagy-related protein 28</fullName>
    </recommendedName>
</protein>
<feature type="region of interest" description="Disordered" evidence="1">
    <location>
        <begin position="547"/>
        <end position="633"/>
    </location>
</feature>
<evidence type="ECO:0008006" key="4">
    <source>
        <dbReference type="Google" id="ProtNLM"/>
    </source>
</evidence>